<organism evidence="1 3">
    <name type="scientific">Candidatus Phosphoribacter hodrii</name>
    <dbReference type="NCBI Taxonomy" id="2953743"/>
    <lineage>
        <taxon>Bacteria</taxon>
        <taxon>Bacillati</taxon>
        <taxon>Actinomycetota</taxon>
        <taxon>Actinomycetes</taxon>
        <taxon>Micrococcales</taxon>
        <taxon>Dermatophilaceae</taxon>
        <taxon>Candidatus Phosphoribacter</taxon>
    </lineage>
</organism>
<dbReference type="InterPro" id="IPR052913">
    <property type="entry name" value="Glycopeptide_resist_protein"/>
</dbReference>
<sequence>MSIIEGTKQAATDRLRVIAGPAYRRVKREIQWRRCGADLALERGPVSGFPWVVMAHETPLIRPLSGLEHRLQVNKVTNLRLAIEPLDGRVLQPGQRLSVWWFVRAPTARRGFLEGLVLSQGRLTAGVGGGLCQLTNLIHWMTIHTPLTVVERWRHTYDVFPDAGRTQPFASGATCSWPSLDLQIENRTDTAYRLGLRLTDTHLVGEWRAAVEPTRSYEVYEAAHEIATELPGRFVRRNLLRRKVFDMVGEQIDDEFVAENHALMMYPPFLSDRPTTPPGPSPE</sequence>
<dbReference type="Proteomes" id="UP000726105">
    <property type="component" value="Unassembled WGS sequence"/>
</dbReference>
<evidence type="ECO:0000313" key="1">
    <source>
        <dbReference type="EMBL" id="MBK6301617.1"/>
    </source>
</evidence>
<dbReference type="AlphaFoldDB" id="A0A934X6D3"/>
<comment type="caution">
    <text evidence="1">The sequence shown here is derived from an EMBL/GenBank/DDBJ whole genome shotgun (WGS) entry which is preliminary data.</text>
</comment>
<reference evidence="3 4" key="1">
    <citation type="submission" date="2020-10" db="EMBL/GenBank/DDBJ databases">
        <title>Connecting structure to function with the recovery of over 1000 high-quality activated sludge metagenome-assembled genomes encoding full-length rRNA genes using long-read sequencing.</title>
        <authorList>
            <person name="Singleton C.M."/>
            <person name="Petriglieri F."/>
            <person name="Kristensen J.M."/>
            <person name="Kirkegaard R.H."/>
            <person name="Michaelsen T.Y."/>
            <person name="Andersen M.H."/>
            <person name="Karst S.M."/>
            <person name="Dueholm M.S."/>
            <person name="Nielsen P.H."/>
            <person name="Albertsen M."/>
        </authorList>
    </citation>
    <scope>NUCLEOTIDE SEQUENCE [LARGE SCALE GENOMIC DNA]</scope>
    <source>
        <strain evidence="1">AalE_18-Q3-R2-46_BAT3C.188</strain>
        <strain evidence="2">Ega_18-Q3-R5-49_MAXAC.001</strain>
    </source>
</reference>
<evidence type="ECO:0000313" key="2">
    <source>
        <dbReference type="EMBL" id="MBK7273922.1"/>
    </source>
</evidence>
<dbReference type="InterPro" id="IPR007391">
    <property type="entry name" value="Vancomycin_resist_VanW"/>
</dbReference>
<dbReference type="PANTHER" id="PTHR35788">
    <property type="entry name" value="EXPORTED PROTEIN-RELATED"/>
    <property type="match status" value="1"/>
</dbReference>
<dbReference type="Pfam" id="PF04294">
    <property type="entry name" value="VanW"/>
    <property type="match status" value="1"/>
</dbReference>
<dbReference type="EMBL" id="JADIXZ010000005">
    <property type="protein sequence ID" value="MBK6301617.1"/>
    <property type="molecule type" value="Genomic_DNA"/>
</dbReference>
<dbReference type="EMBL" id="JADJIB010000004">
    <property type="protein sequence ID" value="MBK7273922.1"/>
    <property type="molecule type" value="Genomic_DNA"/>
</dbReference>
<dbReference type="PANTHER" id="PTHR35788:SF1">
    <property type="entry name" value="EXPORTED PROTEIN"/>
    <property type="match status" value="1"/>
</dbReference>
<name>A0A934X6D3_9MICO</name>
<accession>A0A934X6D3</accession>
<proteinExistence type="predicted"/>
<evidence type="ECO:0000313" key="4">
    <source>
        <dbReference type="Proteomes" id="UP000726105"/>
    </source>
</evidence>
<evidence type="ECO:0000313" key="3">
    <source>
        <dbReference type="Proteomes" id="UP000718281"/>
    </source>
</evidence>
<dbReference type="Proteomes" id="UP000718281">
    <property type="component" value="Unassembled WGS sequence"/>
</dbReference>
<protein>
    <submittedName>
        <fullName evidence="1">VanW family protein</fullName>
    </submittedName>
</protein>
<gene>
    <name evidence="1" type="ORF">IPF40_11435</name>
    <name evidence="2" type="ORF">IPI13_12385</name>
</gene>